<dbReference type="InterPro" id="IPR034202">
    <property type="entry name" value="Subtilisin_Carlsberg-like"/>
</dbReference>
<dbReference type="PRINTS" id="PR00723">
    <property type="entry name" value="SUBTILISIN"/>
</dbReference>
<keyword evidence="4 6" id="KW-0378">Hydrolase</keyword>
<dbReference type="InterPro" id="IPR022398">
    <property type="entry name" value="Peptidase_S8_His-AS"/>
</dbReference>
<comment type="similarity">
    <text evidence="1 6 7">Belongs to the peptidase S8 family.</text>
</comment>
<dbReference type="GO" id="GO:0004252">
    <property type="term" value="F:serine-type endopeptidase activity"/>
    <property type="evidence" value="ECO:0007669"/>
    <property type="project" value="UniProtKB-UniRule"/>
</dbReference>
<proteinExistence type="inferred from homology"/>
<feature type="domain" description="Peptidase S8/S53" evidence="9">
    <location>
        <begin position="127"/>
        <end position="390"/>
    </location>
</feature>
<dbReference type="PROSITE" id="PS00138">
    <property type="entry name" value="SUBTILASE_SER"/>
    <property type="match status" value="1"/>
</dbReference>
<dbReference type="PANTHER" id="PTHR43806">
    <property type="entry name" value="PEPTIDASE S8"/>
    <property type="match status" value="1"/>
</dbReference>
<evidence type="ECO:0000313" key="11">
    <source>
        <dbReference type="Proteomes" id="UP000178444"/>
    </source>
</evidence>
<evidence type="ECO:0000256" key="4">
    <source>
        <dbReference type="ARBA" id="ARBA00022801"/>
    </source>
</evidence>
<sequence length="394" mass="41284">MNIKKALYIGIISVFLLTASNSQAAQASSSDNRYFIKSTSQLWAKSFNARRHFDGGFTADLSDFQLKLAKMFGLEVEPVRKLTILLEPAQLSGPSRTPKPSKGPTSQIPWGVRMIYDDSALTKTSGGENIKVAILDTGIDKAHPDLKNRVSSCKDFSSASSPLIDGKCDDRNGHGTHVAGIIAADGGLGKGIYGMAPQTSVLAYKVCGNNGSCYADDIAAGLRDAADSGAQVINLSLGSDAEIPFIADAVSYAVGKGVIVVAAAGNDGPYQDSIDFPASLVKAISVGAIDSSVAIPDWSARGNNSLSVPYLKESRDMEFAAPGVSVESTWPGGGYSVLSGTSMSAPHISGFIAKMWQVESEDPAAATRDLLHRFSQDIGITGDDDASGWGVPIL</sequence>
<dbReference type="InterPro" id="IPR023828">
    <property type="entry name" value="Peptidase_S8_Ser-AS"/>
</dbReference>
<dbReference type="CDD" id="cd07477">
    <property type="entry name" value="Peptidases_S8_Subtilisin_subset"/>
    <property type="match status" value="1"/>
</dbReference>
<dbReference type="Pfam" id="PF00082">
    <property type="entry name" value="Peptidase_S8"/>
    <property type="match status" value="1"/>
</dbReference>
<dbReference type="SUPFAM" id="SSF52743">
    <property type="entry name" value="Subtilisin-like"/>
    <property type="match status" value="1"/>
</dbReference>
<evidence type="ECO:0000256" key="5">
    <source>
        <dbReference type="ARBA" id="ARBA00022825"/>
    </source>
</evidence>
<dbReference type="InterPro" id="IPR000209">
    <property type="entry name" value="Peptidase_S8/S53_dom"/>
</dbReference>
<evidence type="ECO:0000256" key="8">
    <source>
        <dbReference type="SAM" id="SignalP"/>
    </source>
</evidence>
<dbReference type="GO" id="GO:0046872">
    <property type="term" value="F:metal ion binding"/>
    <property type="evidence" value="ECO:0007669"/>
    <property type="project" value="UniProtKB-KW"/>
</dbReference>
<evidence type="ECO:0000259" key="9">
    <source>
        <dbReference type="Pfam" id="PF00082"/>
    </source>
</evidence>
<dbReference type="PROSITE" id="PS51892">
    <property type="entry name" value="SUBTILASE"/>
    <property type="match status" value="1"/>
</dbReference>
<feature type="active site" description="Charge relay system" evidence="6">
    <location>
        <position position="136"/>
    </location>
</feature>
<dbReference type="PROSITE" id="PS00137">
    <property type="entry name" value="SUBTILASE_HIS"/>
    <property type="match status" value="1"/>
</dbReference>
<dbReference type="PANTHER" id="PTHR43806:SF11">
    <property type="entry name" value="CEREVISIN-RELATED"/>
    <property type="match status" value="1"/>
</dbReference>
<dbReference type="InterPro" id="IPR036852">
    <property type="entry name" value="Peptidase_S8/S53_dom_sf"/>
</dbReference>
<protein>
    <recommendedName>
        <fullName evidence="9">Peptidase S8/S53 domain-containing protein</fullName>
    </recommendedName>
</protein>
<feature type="chain" id="PRO_5009535680" description="Peptidase S8/S53 domain-containing protein" evidence="8">
    <location>
        <begin position="25"/>
        <end position="394"/>
    </location>
</feature>
<comment type="caution">
    <text evidence="10">The sequence shown here is derived from an EMBL/GenBank/DDBJ whole genome shotgun (WGS) entry which is preliminary data.</text>
</comment>
<feature type="active site" description="Charge relay system" evidence="6">
    <location>
        <position position="342"/>
    </location>
</feature>
<dbReference type="InterPro" id="IPR015500">
    <property type="entry name" value="Peptidase_S8_subtilisin-rel"/>
</dbReference>
<accession>A0A1F8GQQ4</accession>
<dbReference type="Proteomes" id="UP000178444">
    <property type="component" value="Unassembled WGS sequence"/>
</dbReference>
<dbReference type="Gene3D" id="3.40.50.200">
    <property type="entry name" value="Peptidase S8/S53 domain"/>
    <property type="match status" value="1"/>
</dbReference>
<evidence type="ECO:0000256" key="6">
    <source>
        <dbReference type="PROSITE-ProRule" id="PRU01240"/>
    </source>
</evidence>
<keyword evidence="5 6" id="KW-0720">Serine protease</keyword>
<dbReference type="AlphaFoldDB" id="A0A1F8GQQ4"/>
<gene>
    <name evidence="10" type="ORF">A2941_01580</name>
</gene>
<keyword evidence="3" id="KW-0479">Metal-binding</keyword>
<feature type="signal peptide" evidence="8">
    <location>
        <begin position="1"/>
        <end position="24"/>
    </location>
</feature>
<evidence type="ECO:0000256" key="7">
    <source>
        <dbReference type="RuleBase" id="RU003355"/>
    </source>
</evidence>
<evidence type="ECO:0000256" key="2">
    <source>
        <dbReference type="ARBA" id="ARBA00022670"/>
    </source>
</evidence>
<feature type="active site" description="Charge relay system" evidence="6">
    <location>
        <position position="174"/>
    </location>
</feature>
<evidence type="ECO:0000256" key="1">
    <source>
        <dbReference type="ARBA" id="ARBA00011073"/>
    </source>
</evidence>
<evidence type="ECO:0000256" key="3">
    <source>
        <dbReference type="ARBA" id="ARBA00022723"/>
    </source>
</evidence>
<dbReference type="EMBL" id="MGKO01000008">
    <property type="protein sequence ID" value="OGN27661.1"/>
    <property type="molecule type" value="Genomic_DNA"/>
</dbReference>
<keyword evidence="8" id="KW-0732">Signal</keyword>
<name>A0A1F8GQQ4_9BACT</name>
<keyword evidence="2 6" id="KW-0645">Protease</keyword>
<reference evidence="10 11" key="1">
    <citation type="journal article" date="2016" name="Nat. Commun.">
        <title>Thousands of microbial genomes shed light on interconnected biogeochemical processes in an aquifer system.</title>
        <authorList>
            <person name="Anantharaman K."/>
            <person name="Brown C.T."/>
            <person name="Hug L.A."/>
            <person name="Sharon I."/>
            <person name="Castelle C.J."/>
            <person name="Probst A.J."/>
            <person name="Thomas B.C."/>
            <person name="Singh A."/>
            <person name="Wilkins M.J."/>
            <person name="Karaoz U."/>
            <person name="Brodie E.L."/>
            <person name="Williams K.H."/>
            <person name="Hubbard S.S."/>
            <person name="Banfield J.F."/>
        </authorList>
    </citation>
    <scope>NUCLEOTIDE SEQUENCE [LARGE SCALE GENOMIC DNA]</scope>
</reference>
<dbReference type="InterPro" id="IPR050131">
    <property type="entry name" value="Peptidase_S8_subtilisin-like"/>
</dbReference>
<dbReference type="PROSITE" id="PS00136">
    <property type="entry name" value="SUBTILASE_ASP"/>
    <property type="match status" value="1"/>
</dbReference>
<dbReference type="InterPro" id="IPR023827">
    <property type="entry name" value="Peptidase_S8_Asp-AS"/>
</dbReference>
<organism evidence="10 11">
    <name type="scientific">Candidatus Yanofskybacteria bacterium RIFCSPLOWO2_01_FULL_49_17</name>
    <dbReference type="NCBI Taxonomy" id="1802700"/>
    <lineage>
        <taxon>Bacteria</taxon>
        <taxon>Candidatus Yanofskyibacteriota</taxon>
    </lineage>
</organism>
<dbReference type="GO" id="GO:0006508">
    <property type="term" value="P:proteolysis"/>
    <property type="evidence" value="ECO:0007669"/>
    <property type="project" value="UniProtKB-KW"/>
</dbReference>
<evidence type="ECO:0000313" key="10">
    <source>
        <dbReference type="EMBL" id="OGN27661.1"/>
    </source>
</evidence>